<gene>
    <name evidence="1" type="ORF">LX16_3630</name>
</gene>
<dbReference type="OrthoDB" id="3298518at2"/>
<dbReference type="Proteomes" id="UP000321617">
    <property type="component" value="Unassembled WGS sequence"/>
</dbReference>
<dbReference type="EMBL" id="VLLL01000006">
    <property type="protein sequence ID" value="TWJ12863.1"/>
    <property type="molecule type" value="Genomic_DNA"/>
</dbReference>
<dbReference type="AlphaFoldDB" id="A0A562V4Q6"/>
<comment type="caution">
    <text evidence="1">The sequence shown here is derived from an EMBL/GenBank/DDBJ whole genome shotgun (WGS) entry which is preliminary data.</text>
</comment>
<dbReference type="Pfam" id="PF14435">
    <property type="entry name" value="SUKH-4"/>
    <property type="match status" value="1"/>
</dbReference>
<evidence type="ECO:0000313" key="2">
    <source>
        <dbReference type="Proteomes" id="UP000321617"/>
    </source>
</evidence>
<organism evidence="1 2">
    <name type="scientific">Stackebrandtia albiflava</name>
    <dbReference type="NCBI Taxonomy" id="406432"/>
    <lineage>
        <taxon>Bacteria</taxon>
        <taxon>Bacillati</taxon>
        <taxon>Actinomycetota</taxon>
        <taxon>Actinomycetes</taxon>
        <taxon>Glycomycetales</taxon>
        <taxon>Glycomycetaceae</taxon>
        <taxon>Stackebrandtia</taxon>
    </lineage>
</organism>
<protein>
    <submittedName>
        <fullName evidence="1">SUKH-4 immunity protein of toxin-antitoxin system</fullName>
    </submittedName>
</protein>
<evidence type="ECO:0000313" key="1">
    <source>
        <dbReference type="EMBL" id="TWJ12863.1"/>
    </source>
</evidence>
<sequence>MRIKAVRDHLVDVGLPASTTLFVAAERATGLEEVSLAKETETILNIGYATEGEGFYGINCRDGSVVYIESHSHALFFVNSAPSAFVACLALFYDENSRVSSESDPEDFEKAARSIARQIHDIDEPALVEGGFWQDLLFDVALGDYAEEA</sequence>
<reference evidence="1 2" key="1">
    <citation type="journal article" date="2013" name="Stand. Genomic Sci.">
        <title>Genomic Encyclopedia of Type Strains, Phase I: The one thousand microbial genomes (KMG-I) project.</title>
        <authorList>
            <person name="Kyrpides N.C."/>
            <person name="Woyke T."/>
            <person name="Eisen J.A."/>
            <person name="Garrity G."/>
            <person name="Lilburn T.G."/>
            <person name="Beck B.J."/>
            <person name="Whitman W.B."/>
            <person name="Hugenholtz P."/>
            <person name="Klenk H.P."/>
        </authorList>
    </citation>
    <scope>NUCLEOTIDE SEQUENCE [LARGE SCALE GENOMIC DNA]</scope>
    <source>
        <strain evidence="1 2">DSM 45044</strain>
    </source>
</reference>
<dbReference type="InterPro" id="IPR025851">
    <property type="entry name" value="SUKH-4"/>
</dbReference>
<accession>A0A562V4Q6</accession>
<name>A0A562V4Q6_9ACTN</name>
<proteinExistence type="predicted"/>
<keyword evidence="2" id="KW-1185">Reference proteome</keyword>